<evidence type="ECO:0000313" key="7">
    <source>
        <dbReference type="EMBL" id="PRR86782.1"/>
    </source>
</evidence>
<dbReference type="PANTHER" id="PTHR42770:SF11">
    <property type="entry name" value="INNER MEMBRANE TRANSPORT PROTEIN YBAT"/>
    <property type="match status" value="1"/>
</dbReference>
<dbReference type="EMBL" id="PVXP01000002">
    <property type="protein sequence ID" value="PRR86782.1"/>
    <property type="molecule type" value="Genomic_DNA"/>
</dbReference>
<feature type="transmembrane region" description="Helical" evidence="5">
    <location>
        <begin position="12"/>
        <end position="32"/>
    </location>
</feature>
<feature type="transmembrane region" description="Helical" evidence="5">
    <location>
        <begin position="332"/>
        <end position="353"/>
    </location>
</feature>
<evidence type="ECO:0000313" key="8">
    <source>
        <dbReference type="Proteomes" id="UP000237798"/>
    </source>
</evidence>
<comment type="subcellular location">
    <subcellularLocation>
        <location evidence="1">Membrane</location>
        <topology evidence="1">Multi-pass membrane protein</topology>
    </subcellularLocation>
</comment>
<keyword evidence="3 5" id="KW-1133">Transmembrane helix</keyword>
<evidence type="ECO:0000256" key="1">
    <source>
        <dbReference type="ARBA" id="ARBA00004141"/>
    </source>
</evidence>
<dbReference type="RefSeq" id="WP_106007772.1">
    <property type="nucleotide sequence ID" value="NZ_JALCPJ010000025.1"/>
</dbReference>
<feature type="transmembrane region" description="Helical" evidence="5">
    <location>
        <begin position="397"/>
        <end position="419"/>
    </location>
</feature>
<feature type="transmembrane region" description="Helical" evidence="5">
    <location>
        <begin position="425"/>
        <end position="442"/>
    </location>
</feature>
<organism evidence="7 8">
    <name type="scientific">Clostridium luticellarii</name>
    <dbReference type="NCBI Taxonomy" id="1691940"/>
    <lineage>
        <taxon>Bacteria</taxon>
        <taxon>Bacillati</taxon>
        <taxon>Bacillota</taxon>
        <taxon>Clostridia</taxon>
        <taxon>Eubacteriales</taxon>
        <taxon>Clostridiaceae</taxon>
        <taxon>Clostridium</taxon>
    </lineage>
</organism>
<protein>
    <submittedName>
        <fullName evidence="7">Putative amino acid permease YhdG</fullName>
    </submittedName>
</protein>
<feature type="transmembrane region" description="Helical" evidence="5">
    <location>
        <begin position="359"/>
        <end position="385"/>
    </location>
</feature>
<feature type="transmembrane region" description="Helical" evidence="5">
    <location>
        <begin position="97"/>
        <end position="119"/>
    </location>
</feature>
<accession>A0A2T0BSH5</accession>
<feature type="transmembrane region" description="Helical" evidence="5">
    <location>
        <begin position="194"/>
        <end position="215"/>
    </location>
</feature>
<dbReference type="GO" id="GO:0016020">
    <property type="term" value="C:membrane"/>
    <property type="evidence" value="ECO:0007669"/>
    <property type="project" value="UniProtKB-SubCell"/>
</dbReference>
<keyword evidence="4 5" id="KW-0472">Membrane</keyword>
<proteinExistence type="predicted"/>
<feature type="transmembrane region" description="Helical" evidence="5">
    <location>
        <begin position="286"/>
        <end position="311"/>
    </location>
</feature>
<reference evidence="7 8" key="1">
    <citation type="submission" date="2018-03" db="EMBL/GenBank/DDBJ databases">
        <title>Genome sequence of Clostridium luticellarii DSM 29923.</title>
        <authorList>
            <person name="Poehlein A."/>
            <person name="Daniel R."/>
        </authorList>
    </citation>
    <scope>NUCLEOTIDE SEQUENCE [LARGE SCALE GENOMIC DNA]</scope>
    <source>
        <strain evidence="7 8">DSM 29923</strain>
    </source>
</reference>
<feature type="transmembrane region" description="Helical" evidence="5">
    <location>
        <begin position="125"/>
        <end position="143"/>
    </location>
</feature>
<dbReference type="GO" id="GO:0055085">
    <property type="term" value="P:transmembrane transport"/>
    <property type="evidence" value="ECO:0007669"/>
    <property type="project" value="InterPro"/>
</dbReference>
<evidence type="ECO:0000256" key="4">
    <source>
        <dbReference type="ARBA" id="ARBA00023136"/>
    </source>
</evidence>
<feature type="transmembrane region" description="Helical" evidence="5">
    <location>
        <begin position="44"/>
        <end position="64"/>
    </location>
</feature>
<comment type="caution">
    <text evidence="7">The sequence shown here is derived from an EMBL/GenBank/DDBJ whole genome shotgun (WGS) entry which is preliminary data.</text>
</comment>
<keyword evidence="8" id="KW-1185">Reference proteome</keyword>
<feature type="domain" description="Amino acid permease/ SLC12A" evidence="6">
    <location>
        <begin position="38"/>
        <end position="419"/>
    </location>
</feature>
<dbReference type="PIRSF" id="PIRSF006060">
    <property type="entry name" value="AA_transporter"/>
    <property type="match status" value="1"/>
</dbReference>
<keyword evidence="2 5" id="KW-0812">Transmembrane</keyword>
<dbReference type="AlphaFoldDB" id="A0A2T0BSH5"/>
<dbReference type="Proteomes" id="UP000237798">
    <property type="component" value="Unassembled WGS sequence"/>
</dbReference>
<dbReference type="PANTHER" id="PTHR42770">
    <property type="entry name" value="AMINO ACID TRANSPORTER-RELATED"/>
    <property type="match status" value="1"/>
</dbReference>
<gene>
    <name evidence="7" type="primary">yhdG_1</name>
    <name evidence="7" type="ORF">CLLU_02660</name>
</gene>
<sequence>MESSKLKKDNLSMIETIALSVAIVAPTASMSLNVPLMAQTAGFSSPFVFFVSMIIVGFVSYSIIKFNQYFSSAGSLYTFTKESLGEKMGFTSGWTLLLAYMMLVAGCTAGLGTFCSSLLNVFGIHVAWLPLSLIFSIVMIFVGITDAKISTRIMLIMEGISITLILILSLVIIYKVGTTTGLSLVPFKNNGNKMSSIASTSVLAFLAFIGFESASSLGEETKNPKKYIPIAIVSAVFLTGLFYLISSYSQVIGFGVNSEGLKALSESSLPLTDLAGKFISRSYGTFLILSAVLSFFSCALGAACAGARMLFSMSRDGIMHKSMKKIHRKYSTPYAALIFIVAVSMVIQISMFYKEGTEVFQYCATIGSLAILVSYLFTSVGAVVYFTKYKICSKISLFMPGLSVLVLVCVLAANIYPVPEFPSNLFPYIVFGWIVLGLVLEHKFKQDTADKKVIVNGRSEDITENIV</sequence>
<dbReference type="InterPro" id="IPR050367">
    <property type="entry name" value="APC_superfamily"/>
</dbReference>
<evidence type="ECO:0000256" key="5">
    <source>
        <dbReference type="SAM" id="Phobius"/>
    </source>
</evidence>
<name>A0A2T0BSH5_9CLOT</name>
<feature type="transmembrane region" description="Helical" evidence="5">
    <location>
        <begin position="227"/>
        <end position="245"/>
    </location>
</feature>
<evidence type="ECO:0000256" key="3">
    <source>
        <dbReference type="ARBA" id="ARBA00022989"/>
    </source>
</evidence>
<dbReference type="Pfam" id="PF00324">
    <property type="entry name" value="AA_permease"/>
    <property type="match status" value="1"/>
</dbReference>
<evidence type="ECO:0000256" key="2">
    <source>
        <dbReference type="ARBA" id="ARBA00022692"/>
    </source>
</evidence>
<dbReference type="OrthoDB" id="9762947at2"/>
<dbReference type="Gene3D" id="1.20.1740.10">
    <property type="entry name" value="Amino acid/polyamine transporter I"/>
    <property type="match status" value="1"/>
</dbReference>
<dbReference type="InterPro" id="IPR004841">
    <property type="entry name" value="AA-permease/SLC12A_dom"/>
</dbReference>
<evidence type="ECO:0000259" key="6">
    <source>
        <dbReference type="Pfam" id="PF00324"/>
    </source>
</evidence>